<dbReference type="InterPro" id="IPR029048">
    <property type="entry name" value="HSP70_C_sf"/>
</dbReference>
<accession>A0A6A0GTZ0</accession>
<evidence type="ECO:0000256" key="3">
    <source>
        <dbReference type="ARBA" id="ARBA00022840"/>
    </source>
</evidence>
<dbReference type="AlphaFoldDB" id="A0A6A0GTZ0"/>
<proteinExistence type="inferred from homology"/>
<reference evidence="4" key="2">
    <citation type="journal article" date="2018" name="Environ. Sci. Technol.">
        <title>The Toxicogenome of Hyalella azteca: A Model for Sediment Ecotoxicology and Evolutionary Toxicology.</title>
        <authorList>
            <person name="Poynton H.C."/>
            <person name="Hasenbein S."/>
            <person name="Benoit J.B."/>
            <person name="Sepulveda M.S."/>
            <person name="Poelchau M.F."/>
            <person name="Hughes D.S.T."/>
            <person name="Murali S.C."/>
            <person name="Chen S."/>
            <person name="Glastad K.M."/>
            <person name="Goodisman M.A.D."/>
            <person name="Werren J.H."/>
            <person name="Vineis J.H."/>
            <person name="Bowen J.L."/>
            <person name="Friedrich M."/>
            <person name="Jones J."/>
            <person name="Robertson H.M."/>
            <person name="Feyereisen R."/>
            <person name="Mechler-Hickson A."/>
            <person name="Mathers N."/>
            <person name="Lee C.E."/>
            <person name="Colbourne J.K."/>
            <person name="Biales A."/>
            <person name="Johnston J.S."/>
            <person name="Wellborn G.A."/>
            <person name="Rosendale A.J."/>
            <person name="Cridge A.G."/>
            <person name="Munoz-Torres M.C."/>
            <person name="Bain P.A."/>
            <person name="Manny A.R."/>
            <person name="Major K.M."/>
            <person name="Lambert F.N."/>
            <person name="Vulpe C.D."/>
            <person name="Tuck P."/>
            <person name="Blalock B.J."/>
            <person name="Lin Y.Y."/>
            <person name="Smith M.E."/>
            <person name="Ochoa-Acuna H."/>
            <person name="Chen M.M."/>
            <person name="Childers C.P."/>
            <person name="Qu J."/>
            <person name="Dugan S."/>
            <person name="Lee S.L."/>
            <person name="Chao H."/>
            <person name="Dinh H."/>
            <person name="Han Y."/>
            <person name="Doddapaneni H."/>
            <person name="Worley K.C."/>
            <person name="Muzny D.M."/>
            <person name="Gibbs R.A."/>
            <person name="Richards S."/>
        </authorList>
    </citation>
    <scope>NUCLEOTIDE SEQUENCE</scope>
    <source>
        <strain evidence="4">HAZT.00-mixed</strain>
        <tissue evidence="4">Whole organism</tissue>
    </source>
</reference>
<protein>
    <submittedName>
        <fullName evidence="4">Uncharacterized protein</fullName>
    </submittedName>
</protein>
<dbReference type="Gene3D" id="3.30.30.30">
    <property type="match status" value="1"/>
</dbReference>
<dbReference type="InterPro" id="IPR043129">
    <property type="entry name" value="ATPase_NBD"/>
</dbReference>
<dbReference type="PRINTS" id="PR00301">
    <property type="entry name" value="HEATSHOCK70"/>
</dbReference>
<dbReference type="InterPro" id="IPR013126">
    <property type="entry name" value="Hsp_70_fam"/>
</dbReference>
<evidence type="ECO:0000256" key="1">
    <source>
        <dbReference type="ARBA" id="ARBA00007381"/>
    </source>
</evidence>
<reference evidence="4" key="1">
    <citation type="submission" date="2014-08" db="EMBL/GenBank/DDBJ databases">
        <authorList>
            <person name="Murali S."/>
            <person name="Richards S."/>
            <person name="Bandaranaike D."/>
            <person name="Bellair M."/>
            <person name="Blankenburg K."/>
            <person name="Chao H."/>
            <person name="Dinh H."/>
            <person name="Doddapaneni H."/>
            <person name="Dugan-Rocha S."/>
            <person name="Elkadiri S."/>
            <person name="Gnanaolivu R."/>
            <person name="Hughes D."/>
            <person name="Lee S."/>
            <person name="Li M."/>
            <person name="Ming W."/>
            <person name="Munidasa M."/>
            <person name="Muniz J."/>
            <person name="Nguyen L."/>
            <person name="Osuji N."/>
            <person name="Pu L.-L."/>
            <person name="Puazo M."/>
            <person name="Skinner E."/>
            <person name="Qu C."/>
            <person name="Quiroz J."/>
            <person name="Raj R."/>
            <person name="Weissenberger G."/>
            <person name="Xin Y."/>
            <person name="Zou X."/>
            <person name="Han Y."/>
            <person name="Worley K."/>
            <person name="Muzny D."/>
            <person name="Gibbs R."/>
        </authorList>
    </citation>
    <scope>NUCLEOTIDE SEQUENCE</scope>
    <source>
        <strain evidence="4">HAZT.00-mixed</strain>
        <tissue evidence="4">Whole organism</tissue>
    </source>
</reference>
<dbReference type="GO" id="GO:0005524">
    <property type="term" value="F:ATP binding"/>
    <property type="evidence" value="ECO:0007669"/>
    <property type="project" value="UniProtKB-KW"/>
</dbReference>
<dbReference type="Gene3D" id="1.20.1270.10">
    <property type="match status" value="1"/>
</dbReference>
<comment type="caution">
    <text evidence="4">The sequence shown here is derived from an EMBL/GenBank/DDBJ whole genome shotgun (WGS) entry which is preliminary data.</text>
</comment>
<evidence type="ECO:0000256" key="2">
    <source>
        <dbReference type="ARBA" id="ARBA00022741"/>
    </source>
</evidence>
<dbReference type="EMBL" id="JQDR03014384">
    <property type="protein sequence ID" value="KAA0188208.1"/>
    <property type="molecule type" value="Genomic_DNA"/>
</dbReference>
<dbReference type="GO" id="GO:0140662">
    <property type="term" value="F:ATP-dependent protein folding chaperone"/>
    <property type="evidence" value="ECO:0007669"/>
    <property type="project" value="InterPro"/>
</dbReference>
<dbReference type="PANTHER" id="PTHR45639">
    <property type="entry name" value="HSC70CB, ISOFORM G-RELATED"/>
    <property type="match status" value="1"/>
</dbReference>
<dbReference type="PANTHER" id="PTHR45639:SF34">
    <property type="entry name" value="CHAPERONE PROTEIN DNAK"/>
    <property type="match status" value="1"/>
</dbReference>
<dbReference type="Gene3D" id="3.30.420.40">
    <property type="match status" value="2"/>
</dbReference>
<keyword evidence="2" id="KW-0547">Nucleotide-binding</keyword>
<gene>
    <name evidence="4" type="ORF">HAZT_HAZT009313</name>
</gene>
<dbReference type="FunFam" id="3.90.640.10:FF:000003">
    <property type="entry name" value="Molecular chaperone DnaK"/>
    <property type="match status" value="1"/>
</dbReference>
<reference evidence="4" key="3">
    <citation type="submission" date="2019-06" db="EMBL/GenBank/DDBJ databases">
        <authorList>
            <person name="Poynton C."/>
            <person name="Hasenbein S."/>
            <person name="Benoit J.B."/>
            <person name="Sepulveda M.S."/>
            <person name="Poelchau M.F."/>
            <person name="Murali S.C."/>
            <person name="Chen S."/>
            <person name="Glastad K.M."/>
            <person name="Werren J.H."/>
            <person name="Vineis J.H."/>
            <person name="Bowen J.L."/>
            <person name="Friedrich M."/>
            <person name="Jones J."/>
            <person name="Robertson H.M."/>
            <person name="Feyereisen R."/>
            <person name="Mechler-Hickson A."/>
            <person name="Mathers N."/>
            <person name="Lee C.E."/>
            <person name="Colbourne J.K."/>
            <person name="Biales A."/>
            <person name="Johnston J.S."/>
            <person name="Wellborn G.A."/>
            <person name="Rosendale A.J."/>
            <person name="Cridge A.G."/>
            <person name="Munoz-Torres M.C."/>
            <person name="Bain P.A."/>
            <person name="Manny A.R."/>
            <person name="Major K.M."/>
            <person name="Lambert F.N."/>
            <person name="Vulpe C.D."/>
            <person name="Tuck P."/>
            <person name="Blalock B.J."/>
            <person name="Lin Y.-Y."/>
            <person name="Smith M.E."/>
            <person name="Ochoa-Acuna H."/>
            <person name="Chen M.-J.M."/>
            <person name="Childers C.P."/>
            <person name="Qu J."/>
            <person name="Dugan S."/>
            <person name="Lee S.L."/>
            <person name="Chao H."/>
            <person name="Dinh H."/>
            <person name="Han Y."/>
            <person name="Doddapaneni H."/>
            <person name="Worley K.C."/>
            <person name="Muzny D.M."/>
            <person name="Gibbs R.A."/>
            <person name="Richards S."/>
        </authorList>
    </citation>
    <scope>NUCLEOTIDE SEQUENCE</scope>
    <source>
        <strain evidence="4">HAZT.00-mixed</strain>
        <tissue evidence="4">Whole organism</tissue>
    </source>
</reference>
<dbReference type="Proteomes" id="UP000711488">
    <property type="component" value="Unassembled WGS sequence"/>
</dbReference>
<evidence type="ECO:0000313" key="4">
    <source>
        <dbReference type="EMBL" id="KAA0188208.1"/>
    </source>
</evidence>
<dbReference type="Gene3D" id="3.90.640.10">
    <property type="entry name" value="Actin, Chain A, domain 4"/>
    <property type="match status" value="1"/>
</dbReference>
<comment type="similarity">
    <text evidence="1">Belongs to the heat shock protein 70 family.</text>
</comment>
<keyword evidence="3" id="KW-0067">ATP-binding</keyword>
<dbReference type="SUPFAM" id="SSF53067">
    <property type="entry name" value="Actin-like ATPase domain"/>
    <property type="match status" value="2"/>
</dbReference>
<sequence length="635" mass="70276">MPLGSPSHAPASPPRSAAIGVDFGTSKLCVALSRSVRIVDNPAGERTTPASVAFDCQQVLVGNDAFEQGVLNCANTVQAVKRIIGRTSSQVKDSLTNKSNLVQISAESILCFPSGMKKLDGKVAIKVSYKNEEISVFPEEVAASMFSMARKVAETHLGCAVSRVVVSVPSSFNNEQRLATKQAAELAGMEKISLINEPTAAALQYSAVSNFLTKEKLLVVDFGGGKLDVSLVALQAGTLEVLATSGCPTFGGYDLDMWMVHLAAEKFKQSHNVDILDDRKALVRLLRACEKAKKTLSLLPETFIEVDNLSGNIDFRMKISKRLFTQRWSCVLEKEIYFHVSRCVSEAGLNLKDVDKVLPVGGSMRLFGLEGYLIKIFGSKLTKTVNQDECVAAGAAIKAAMLEEDEQFAQVAVREISCHPIYMLTGNHIDDLTFGRTRIPFNHTISGSRSRRSPIFHEKVSYLLPGAEASSCTLNRENSMPTSKRYEINFEVDDDGIFNASFKTSEAITHFAGPRAFSLRERRLGRKMKSRIEGFEKDSQKEAARVEAMVQLEEMVYCVRQEVAALMEKMRHSESECEDVLAWLEDHQTASKKDCRAKRLQLKKLVSNLSEWKRKEGKLLKRLIDKRGGKKRRST</sequence>
<dbReference type="Pfam" id="PF00012">
    <property type="entry name" value="HSP70"/>
    <property type="match status" value="1"/>
</dbReference>
<name>A0A6A0GTZ0_HYAAZ</name>
<organism evidence="4">
    <name type="scientific">Hyalella azteca</name>
    <name type="common">Amphipod</name>
    <dbReference type="NCBI Taxonomy" id="294128"/>
    <lineage>
        <taxon>Eukaryota</taxon>
        <taxon>Metazoa</taxon>
        <taxon>Ecdysozoa</taxon>
        <taxon>Arthropoda</taxon>
        <taxon>Crustacea</taxon>
        <taxon>Multicrustacea</taxon>
        <taxon>Malacostraca</taxon>
        <taxon>Eumalacostraca</taxon>
        <taxon>Peracarida</taxon>
        <taxon>Amphipoda</taxon>
        <taxon>Senticaudata</taxon>
        <taxon>Talitrida</taxon>
        <taxon>Talitroidea</taxon>
        <taxon>Hyalellidae</taxon>
        <taxon>Hyalella</taxon>
    </lineage>
</organism>
<dbReference type="GO" id="GO:0034663">
    <property type="term" value="C:endoplasmic reticulum chaperone complex"/>
    <property type="evidence" value="ECO:0007669"/>
    <property type="project" value="TreeGrafter"/>
</dbReference>
<dbReference type="GO" id="GO:0030968">
    <property type="term" value="P:endoplasmic reticulum unfolded protein response"/>
    <property type="evidence" value="ECO:0007669"/>
    <property type="project" value="TreeGrafter"/>
</dbReference>